<reference evidence="10" key="1">
    <citation type="submission" date="2020-01" db="EMBL/GenBank/DDBJ databases">
        <title>Identification and distribution of gene clusters putatively required for synthesis of sphingolipid metabolism inhibitors in phylogenetically diverse species of the filamentous fungus Fusarium.</title>
        <authorList>
            <person name="Kim H.-S."/>
            <person name="Busman M."/>
            <person name="Brown D.W."/>
            <person name="Divon H."/>
            <person name="Uhlig S."/>
            <person name="Proctor R.H."/>
        </authorList>
    </citation>
    <scope>NUCLEOTIDE SEQUENCE</scope>
    <source>
        <strain evidence="10">NRRL 53441</strain>
    </source>
</reference>
<feature type="compositionally biased region" description="Polar residues" evidence="8">
    <location>
        <begin position="13"/>
        <end position="24"/>
    </location>
</feature>
<evidence type="ECO:0000256" key="7">
    <source>
        <dbReference type="ARBA" id="ARBA00023242"/>
    </source>
</evidence>
<dbReference type="PANTHER" id="PTHR47782">
    <property type="entry name" value="ZN(II)2CYS6 TRANSCRIPTION FACTOR (EUROFUNG)-RELATED"/>
    <property type="match status" value="1"/>
</dbReference>
<feature type="region of interest" description="Disordered" evidence="8">
    <location>
        <begin position="490"/>
        <end position="548"/>
    </location>
</feature>
<evidence type="ECO:0000256" key="4">
    <source>
        <dbReference type="ARBA" id="ARBA00023015"/>
    </source>
</evidence>
<dbReference type="GO" id="GO:0006351">
    <property type="term" value="P:DNA-templated transcription"/>
    <property type="evidence" value="ECO:0007669"/>
    <property type="project" value="InterPro"/>
</dbReference>
<evidence type="ECO:0000256" key="3">
    <source>
        <dbReference type="ARBA" id="ARBA00022833"/>
    </source>
</evidence>
<dbReference type="GO" id="GO:0043565">
    <property type="term" value="F:sequence-specific DNA binding"/>
    <property type="evidence" value="ECO:0007669"/>
    <property type="project" value="TreeGrafter"/>
</dbReference>
<keyword evidence="3" id="KW-0862">Zinc</keyword>
<dbReference type="GO" id="GO:0000981">
    <property type="term" value="F:DNA-binding transcription factor activity, RNA polymerase II-specific"/>
    <property type="evidence" value="ECO:0007669"/>
    <property type="project" value="TreeGrafter"/>
</dbReference>
<feature type="region of interest" description="Disordered" evidence="8">
    <location>
        <begin position="13"/>
        <end position="40"/>
    </location>
</feature>
<dbReference type="AlphaFoldDB" id="A0A8H4NZG4"/>
<evidence type="ECO:0000313" key="10">
    <source>
        <dbReference type="EMBL" id="KAF4443192.1"/>
    </source>
</evidence>
<keyword evidence="4" id="KW-0805">Transcription regulation</keyword>
<dbReference type="CDD" id="cd12148">
    <property type="entry name" value="fungal_TF_MHR"/>
    <property type="match status" value="1"/>
</dbReference>
<dbReference type="InterPro" id="IPR007219">
    <property type="entry name" value="XnlR_reg_dom"/>
</dbReference>
<dbReference type="Pfam" id="PF04082">
    <property type="entry name" value="Fungal_trans"/>
    <property type="match status" value="1"/>
</dbReference>
<feature type="domain" description="Xylanolytic transcriptional activator regulatory" evidence="9">
    <location>
        <begin position="167"/>
        <end position="249"/>
    </location>
</feature>
<protein>
    <recommendedName>
        <fullName evidence="9">Xylanolytic transcriptional activator regulatory domain-containing protein</fullName>
    </recommendedName>
</protein>
<name>A0A8H4NZG4_9HYPO</name>
<dbReference type="SMART" id="SM00906">
    <property type="entry name" value="Fungal_trans"/>
    <property type="match status" value="1"/>
</dbReference>
<dbReference type="GO" id="GO:0005634">
    <property type="term" value="C:nucleus"/>
    <property type="evidence" value="ECO:0007669"/>
    <property type="project" value="UniProtKB-SubCell"/>
</dbReference>
<proteinExistence type="predicted"/>
<evidence type="ECO:0000259" key="9">
    <source>
        <dbReference type="SMART" id="SM00906"/>
    </source>
</evidence>
<evidence type="ECO:0000256" key="6">
    <source>
        <dbReference type="ARBA" id="ARBA00023163"/>
    </source>
</evidence>
<dbReference type="PANTHER" id="PTHR47782:SF1">
    <property type="entry name" value="PYRIMIDINE PATHWAY REGULATORY PROTEIN 1"/>
    <property type="match status" value="1"/>
</dbReference>
<sequence>MYLVRSVLESAQQNYPNFESPSETTDTRPGPKEPANSHSRIALPSRETATSLIDTFFSQYQVQYPILDQEDFSKAVSQFYDRHDDRGSQSRPVPEDVWTRFMLNMVLAISLIFMSGDHNESTALSKGFTANAMVDIGLIMQTKNAQSVQCLLLLLLLSILDSSSAPIWYISGLCMRMCIDLGYHTETTIKLASSGSENDVERLDEADTKRRLFWVTYTFDRTLNILLGRPFTFDDFTVDIHLPRHSLIPGKRHQILHWLELQQLESEIVHKLHAVRDIATRPEGEIPDLSQWTVEMARRLEAWNSVAQTLTDSDGHNMNWWGYWYRTSLLILYRPSPSRPNMNASDTLSCYHAAKDLIQLSFLRVNEGLMDFTWIDLHFQFMSGITLVFLVWKNTQARAKAKEDWVSFKACLFQWKLILEKLGVRWERIARAREALSKLADATIDLIEKELMRSAGGGQRPQKQHHLGEVRRDRRRSIIQQLRTEEIHGIWHQDQAQAEEHVESQGSSAYHMDGGSQDDAGTGGSGAMDVESQHHPVHANPSYLSQPLRESWTGTDASANLQQQSMFENNQVHNDTLMTEELWPLLDLSDMAAAPDELSFWTYFSGPMLGVDDMATSQYNGTGRPEESFTNSILNFHGDLNTMTPQMPAEYPEGDLSQGYNAGQ</sequence>
<dbReference type="EMBL" id="JAADJG010000581">
    <property type="protein sequence ID" value="KAF4443192.1"/>
    <property type="molecule type" value="Genomic_DNA"/>
</dbReference>
<keyword evidence="7" id="KW-0539">Nucleus</keyword>
<comment type="caution">
    <text evidence="10">The sequence shown here is derived from an EMBL/GenBank/DDBJ whole genome shotgun (WGS) entry which is preliminary data.</text>
</comment>
<keyword evidence="11" id="KW-1185">Reference proteome</keyword>
<evidence type="ECO:0000313" key="11">
    <source>
        <dbReference type="Proteomes" id="UP000605986"/>
    </source>
</evidence>
<keyword evidence="5" id="KW-0238">DNA-binding</keyword>
<dbReference type="GO" id="GO:0045944">
    <property type="term" value="P:positive regulation of transcription by RNA polymerase II"/>
    <property type="evidence" value="ECO:0007669"/>
    <property type="project" value="TreeGrafter"/>
</dbReference>
<comment type="subcellular location">
    <subcellularLocation>
        <location evidence="1">Nucleus</location>
    </subcellularLocation>
</comment>
<dbReference type="InterPro" id="IPR052202">
    <property type="entry name" value="Yeast_MetPath_Reg"/>
</dbReference>
<evidence type="ECO:0000256" key="1">
    <source>
        <dbReference type="ARBA" id="ARBA00004123"/>
    </source>
</evidence>
<dbReference type="Proteomes" id="UP000605986">
    <property type="component" value="Unassembled WGS sequence"/>
</dbReference>
<evidence type="ECO:0000256" key="5">
    <source>
        <dbReference type="ARBA" id="ARBA00023125"/>
    </source>
</evidence>
<evidence type="ECO:0000256" key="2">
    <source>
        <dbReference type="ARBA" id="ARBA00022723"/>
    </source>
</evidence>
<dbReference type="GO" id="GO:0008270">
    <property type="term" value="F:zinc ion binding"/>
    <property type="evidence" value="ECO:0007669"/>
    <property type="project" value="InterPro"/>
</dbReference>
<dbReference type="OrthoDB" id="6612291at2759"/>
<evidence type="ECO:0000256" key="8">
    <source>
        <dbReference type="SAM" id="MobiDB-lite"/>
    </source>
</evidence>
<keyword evidence="6" id="KW-0804">Transcription</keyword>
<gene>
    <name evidence="10" type="ORF">F53441_11501</name>
</gene>
<keyword evidence="2" id="KW-0479">Metal-binding</keyword>
<organism evidence="10 11">
    <name type="scientific">Fusarium austroafricanum</name>
    <dbReference type="NCBI Taxonomy" id="2364996"/>
    <lineage>
        <taxon>Eukaryota</taxon>
        <taxon>Fungi</taxon>
        <taxon>Dikarya</taxon>
        <taxon>Ascomycota</taxon>
        <taxon>Pezizomycotina</taxon>
        <taxon>Sordariomycetes</taxon>
        <taxon>Hypocreomycetidae</taxon>
        <taxon>Hypocreales</taxon>
        <taxon>Nectriaceae</taxon>
        <taxon>Fusarium</taxon>
        <taxon>Fusarium concolor species complex</taxon>
    </lineage>
</organism>
<accession>A0A8H4NZG4</accession>